<comment type="caution">
    <text evidence="1">The sequence shown here is derived from an EMBL/GenBank/DDBJ whole genome shotgun (WGS) entry which is preliminary data.</text>
</comment>
<dbReference type="Proteomes" id="UP000777482">
    <property type="component" value="Unassembled WGS sequence"/>
</dbReference>
<proteinExistence type="predicted"/>
<dbReference type="GO" id="GO:0005737">
    <property type="term" value="C:cytoplasm"/>
    <property type="evidence" value="ECO:0007669"/>
    <property type="project" value="GOC"/>
</dbReference>
<accession>A0A9P7B3W1</accession>
<dbReference type="Pfam" id="PF04628">
    <property type="entry name" value="Sedlin_N"/>
    <property type="match status" value="1"/>
</dbReference>
<reference evidence="1 2" key="1">
    <citation type="submission" date="2020-11" db="EMBL/GenBank/DDBJ databases">
        <title>Kefir isolates.</title>
        <authorList>
            <person name="Marcisauskas S."/>
            <person name="Kim Y."/>
            <person name="Blasche S."/>
        </authorList>
    </citation>
    <scope>NUCLEOTIDE SEQUENCE [LARGE SCALE GENOMIC DNA]</scope>
    <source>
        <strain evidence="1 2">KR</strain>
    </source>
</reference>
<dbReference type="AlphaFoldDB" id="A0A9P7B3W1"/>
<keyword evidence="2" id="KW-1185">Reference proteome</keyword>
<name>A0A9P7B3W1_RHOMI</name>
<dbReference type="PANTHER" id="PTHR12403">
    <property type="entry name" value="TRAFFICKING PROTEIN PARTICLE COMPLEX SUBUNIT 2"/>
    <property type="match status" value="1"/>
</dbReference>
<dbReference type="SUPFAM" id="SSF64356">
    <property type="entry name" value="SNARE-like"/>
    <property type="match status" value="1"/>
</dbReference>
<dbReference type="InterPro" id="IPR006722">
    <property type="entry name" value="Sedlin"/>
</dbReference>
<protein>
    <recommendedName>
        <fullName evidence="3">Trafficking protein particle complex subunit 2</fullName>
    </recommendedName>
</protein>
<evidence type="ECO:0000313" key="2">
    <source>
        <dbReference type="Proteomes" id="UP000777482"/>
    </source>
</evidence>
<sequence>MSGLAILSIAVLGKHGNPLFLESYSNRRGGQADLKWHYAAHTALDFFEERDAPAYKTTDSYLGMLYAMEDYAVYAVVSSFHLCDLAANEVSFAVTAIKPTLASDLSLRSRSQTQSSETSTCARYVSKSLHSPAADQVFKNARADPVHVQIFRAIHNAYIRQLSNPFTPLDAETTTGFDAPITNRRFAEVMATIAGRGPETAST</sequence>
<evidence type="ECO:0000313" key="1">
    <source>
        <dbReference type="EMBL" id="KAG0657039.1"/>
    </source>
</evidence>
<dbReference type="EMBL" id="PUHQ01000087">
    <property type="protein sequence ID" value="KAG0657039.1"/>
    <property type="molecule type" value="Genomic_DNA"/>
</dbReference>
<dbReference type="Gene3D" id="3.30.450.70">
    <property type="match status" value="2"/>
</dbReference>
<gene>
    <name evidence="1" type="ORF">C6P46_006701</name>
</gene>
<organism evidence="1 2">
    <name type="scientific">Rhodotorula mucilaginosa</name>
    <name type="common">Yeast</name>
    <name type="synonym">Rhodotorula rubra</name>
    <dbReference type="NCBI Taxonomy" id="5537"/>
    <lineage>
        <taxon>Eukaryota</taxon>
        <taxon>Fungi</taxon>
        <taxon>Dikarya</taxon>
        <taxon>Basidiomycota</taxon>
        <taxon>Pucciniomycotina</taxon>
        <taxon>Microbotryomycetes</taxon>
        <taxon>Sporidiobolales</taxon>
        <taxon>Sporidiobolaceae</taxon>
        <taxon>Rhodotorula</taxon>
    </lineage>
</organism>
<dbReference type="OrthoDB" id="18320at2759"/>
<dbReference type="GO" id="GO:0006888">
    <property type="term" value="P:endoplasmic reticulum to Golgi vesicle-mediated transport"/>
    <property type="evidence" value="ECO:0007669"/>
    <property type="project" value="InterPro"/>
</dbReference>
<dbReference type="InterPro" id="IPR011012">
    <property type="entry name" value="Longin-like_dom_sf"/>
</dbReference>
<evidence type="ECO:0008006" key="3">
    <source>
        <dbReference type="Google" id="ProtNLM"/>
    </source>
</evidence>